<dbReference type="Pfam" id="PF12766">
    <property type="entry name" value="Pyridox_oxase_2"/>
    <property type="match status" value="1"/>
</dbReference>
<evidence type="ECO:0000313" key="3">
    <source>
        <dbReference type="Proteomes" id="UP000644441"/>
    </source>
</evidence>
<sequence length="163" mass="18918">MQLATVGDDGGARCRTLSLRERHGRALWFTTDQRSEKAMQLERQAGAEACWYDLTSRTQWRFRGRVHFLTPQQHPEDTLRLWRLIDREARARFCGPPPGSLWQPPKSDHYRYLPPTPEDHPAEDFSILVLTADQVDVLELAESPHRHWQYHGEGRGAPTRLVP</sequence>
<dbReference type="Proteomes" id="UP000644441">
    <property type="component" value="Unassembled WGS sequence"/>
</dbReference>
<proteinExistence type="predicted"/>
<name>A0ABS0AG96_9GAMM</name>
<comment type="caution">
    <text evidence="2">The sequence shown here is derived from an EMBL/GenBank/DDBJ whole genome shotgun (WGS) entry which is preliminary data.</text>
</comment>
<protein>
    <submittedName>
        <fullName evidence="2">Pyridoxamine 5'-phosphate oxidase-like FMN-binding protein</fullName>
    </submittedName>
</protein>
<dbReference type="PANTHER" id="PTHR28243:SF1">
    <property type="entry name" value="PYRIDOXAMINE 5'-PHOSPHATE OXIDASE ALR4036 FAMILY FMN-BINDING DOMAIN-CONTAINING PROTEIN"/>
    <property type="match status" value="1"/>
</dbReference>
<gene>
    <name evidence="2" type="ORF">ISO4_01743</name>
</gene>
<dbReference type="PANTHER" id="PTHR28243">
    <property type="entry name" value="AGL049CP"/>
    <property type="match status" value="1"/>
</dbReference>
<evidence type="ECO:0000259" key="1">
    <source>
        <dbReference type="Pfam" id="PF12766"/>
    </source>
</evidence>
<feature type="domain" description="Pyridoxamine 5'-phosphate oxidase Alr4036 family FMN-binding" evidence="1">
    <location>
        <begin position="1"/>
        <end position="69"/>
    </location>
</feature>
<dbReference type="InterPro" id="IPR024624">
    <property type="entry name" value="Pyridox_Oxase_Alr4036_FMN-bd"/>
</dbReference>
<dbReference type="SUPFAM" id="SSF50475">
    <property type="entry name" value="FMN-binding split barrel"/>
    <property type="match status" value="1"/>
</dbReference>
<keyword evidence="3" id="KW-1185">Reference proteome</keyword>
<dbReference type="Gene3D" id="2.30.110.10">
    <property type="entry name" value="Electron Transport, Fmn-binding Protein, Chain A"/>
    <property type="match status" value="1"/>
</dbReference>
<evidence type="ECO:0000313" key="2">
    <source>
        <dbReference type="EMBL" id="MBF5053141.1"/>
    </source>
</evidence>
<dbReference type="EMBL" id="ARXR01000012">
    <property type="protein sequence ID" value="MBF5053141.1"/>
    <property type="molecule type" value="Genomic_DNA"/>
</dbReference>
<organism evidence="2 3">
    <name type="scientific">Alloalcanivorax venustensis ISO4</name>
    <dbReference type="NCBI Taxonomy" id="1177184"/>
    <lineage>
        <taxon>Bacteria</taxon>
        <taxon>Pseudomonadati</taxon>
        <taxon>Pseudomonadota</taxon>
        <taxon>Gammaproteobacteria</taxon>
        <taxon>Oceanospirillales</taxon>
        <taxon>Alcanivoracaceae</taxon>
        <taxon>Alloalcanivorax</taxon>
    </lineage>
</organism>
<accession>A0ABS0AG96</accession>
<dbReference type="InterPro" id="IPR012349">
    <property type="entry name" value="Split_barrel_FMN-bd"/>
</dbReference>
<reference evidence="2 3" key="1">
    <citation type="submission" date="2012-09" db="EMBL/GenBank/DDBJ databases">
        <title>Genome Sequence of alkane-degrading Bacterium Alcanivorax venustensis ISO4.</title>
        <authorList>
            <person name="Lai Q."/>
            <person name="Shao Z."/>
        </authorList>
    </citation>
    <scope>NUCLEOTIDE SEQUENCE [LARGE SCALE GENOMIC DNA]</scope>
    <source>
        <strain evidence="2 3">ISO4</strain>
    </source>
</reference>